<sequence>MTGDAWNIGLNIIASVITGSVVWISTRLLRLRRLRRKQAFFGMSTGGDCLLVVPRMVSADNERSVHRNDAAAMLELSSILGDCGAKPEVIFHDQSEHGLADKPEFCIGGPTANRRTAAHLRSALPGVSVGGLDSKTAIEVGGERYPMQSRQVEYVVLAKIIRSKQDKPAFLICGQTSIANRAAARYVDVQHPRLMRTYGRRRRFCLLLRVVESQSYGPSVVELVRDVTADAFTPRPAVVDEAATA</sequence>
<evidence type="ECO:0000313" key="3">
    <source>
        <dbReference type="Proteomes" id="UP000674084"/>
    </source>
</evidence>
<evidence type="ECO:0000256" key="1">
    <source>
        <dbReference type="SAM" id="Phobius"/>
    </source>
</evidence>
<protein>
    <recommendedName>
        <fullName evidence="4">Secreted protein</fullName>
    </recommendedName>
</protein>
<keyword evidence="1" id="KW-1133">Transmembrane helix</keyword>
<dbReference type="Proteomes" id="UP000674084">
    <property type="component" value="Unassembled WGS sequence"/>
</dbReference>
<proteinExistence type="predicted"/>
<evidence type="ECO:0000313" key="2">
    <source>
        <dbReference type="EMBL" id="MBQ0923259.1"/>
    </source>
</evidence>
<name>A0ABS5DAC9_9PSEU</name>
<evidence type="ECO:0008006" key="4">
    <source>
        <dbReference type="Google" id="ProtNLM"/>
    </source>
</evidence>
<dbReference type="RefSeq" id="WP_210968754.1">
    <property type="nucleotide sequence ID" value="NZ_JAGPXE010000002.1"/>
</dbReference>
<keyword evidence="3" id="KW-1185">Reference proteome</keyword>
<keyword evidence="1" id="KW-0472">Membrane</keyword>
<reference evidence="2 3" key="1">
    <citation type="submission" date="2021-04" db="EMBL/GenBank/DDBJ databases">
        <title>Whole-genome sequencing of Saccharopolyspora endophytica KCTC 19397.</title>
        <authorList>
            <person name="Ay H."/>
            <person name="Saygin H."/>
            <person name="Sahin N."/>
        </authorList>
    </citation>
    <scope>NUCLEOTIDE SEQUENCE [LARGE SCALE GENOMIC DNA]</scope>
    <source>
        <strain evidence="2 3">KCTC 19397</strain>
    </source>
</reference>
<gene>
    <name evidence="2" type="ORF">KBO27_04850</name>
</gene>
<organism evidence="2 3">
    <name type="scientific">Saccharopolyspora endophytica</name>
    <dbReference type="NCBI Taxonomy" id="543886"/>
    <lineage>
        <taxon>Bacteria</taxon>
        <taxon>Bacillati</taxon>
        <taxon>Actinomycetota</taxon>
        <taxon>Actinomycetes</taxon>
        <taxon>Pseudonocardiales</taxon>
        <taxon>Pseudonocardiaceae</taxon>
        <taxon>Saccharopolyspora</taxon>
    </lineage>
</organism>
<accession>A0ABS5DAC9</accession>
<dbReference type="EMBL" id="JAGPXE010000002">
    <property type="protein sequence ID" value="MBQ0923259.1"/>
    <property type="molecule type" value="Genomic_DNA"/>
</dbReference>
<feature type="transmembrane region" description="Helical" evidence="1">
    <location>
        <begin position="6"/>
        <end position="29"/>
    </location>
</feature>
<keyword evidence="1" id="KW-0812">Transmembrane</keyword>
<comment type="caution">
    <text evidence="2">The sequence shown here is derived from an EMBL/GenBank/DDBJ whole genome shotgun (WGS) entry which is preliminary data.</text>
</comment>